<dbReference type="Pfam" id="PF00027">
    <property type="entry name" value="cNMP_binding"/>
    <property type="match status" value="1"/>
</dbReference>
<dbReference type="NCBIfam" id="NF008365">
    <property type="entry name" value="PRK11161.1"/>
    <property type="match status" value="1"/>
</dbReference>
<dbReference type="Proteomes" id="UP000242886">
    <property type="component" value="Chromosome SDENCHOL"/>
</dbReference>
<dbReference type="InterPro" id="IPR012318">
    <property type="entry name" value="HTH_CRP"/>
</dbReference>
<dbReference type="InterPro" id="IPR014710">
    <property type="entry name" value="RmlC-like_jellyroll"/>
</dbReference>
<dbReference type="CDD" id="cd00092">
    <property type="entry name" value="HTH_CRP"/>
    <property type="match status" value="1"/>
</dbReference>
<dbReference type="InterPro" id="IPR018490">
    <property type="entry name" value="cNMP-bd_dom_sf"/>
</dbReference>
<evidence type="ECO:0000313" key="6">
    <source>
        <dbReference type="EMBL" id="SMB27626.1"/>
    </source>
</evidence>
<sequence length="250" mass="28404">MEARRIPLRATQLQICEPVACKQCGVYQLCMPLGLERADMTLLDRIVKRKEVYKRGQLLFRPRERFSYIYAIRSGSAKTSITTDDGRVQITGFHVAGELLGLSALASRFYTSEARALETMSVCKVDIACLDEVLRDVPAIQYQMMKIMSEQIRRDEELMLLLGKCSAEERIAEFLISLSRRFASRNYSGSQFRLSMSRLDIGNYLGLAEETVCRIFSRFQEGGLITTERRNIRLNDLKQLSAVAHIDAAA</sequence>
<dbReference type="AlphaFoldDB" id="A0A7Z7MVM0"/>
<gene>
    <name evidence="6" type="primary">anr</name>
    <name evidence="6" type="ORF">SDENCHOL_20433</name>
</gene>
<dbReference type="SUPFAM" id="SSF46785">
    <property type="entry name" value="Winged helix' DNA-binding domain"/>
    <property type="match status" value="1"/>
</dbReference>
<evidence type="ECO:0000313" key="7">
    <source>
        <dbReference type="Proteomes" id="UP000242886"/>
    </source>
</evidence>
<dbReference type="PROSITE" id="PS50042">
    <property type="entry name" value="CNMP_BINDING_3"/>
    <property type="match status" value="1"/>
</dbReference>
<reference evidence="6" key="1">
    <citation type="submission" date="2017-03" db="EMBL/GenBank/DDBJ databases">
        <authorList>
            <consortium name="AG Boll"/>
        </authorList>
    </citation>
    <scope>NUCLEOTIDE SEQUENCE [LARGE SCALE GENOMIC DNA]</scope>
    <source>
        <strain evidence="6">Chol</strain>
    </source>
</reference>
<keyword evidence="3" id="KW-0804">Transcription</keyword>
<evidence type="ECO:0000256" key="2">
    <source>
        <dbReference type="ARBA" id="ARBA00023125"/>
    </source>
</evidence>
<dbReference type="GO" id="GO:0003700">
    <property type="term" value="F:DNA-binding transcription factor activity"/>
    <property type="evidence" value="ECO:0007669"/>
    <property type="project" value="TreeGrafter"/>
</dbReference>
<dbReference type="SUPFAM" id="SSF51206">
    <property type="entry name" value="cAMP-binding domain-like"/>
    <property type="match status" value="1"/>
</dbReference>
<evidence type="ECO:0000256" key="3">
    <source>
        <dbReference type="ARBA" id="ARBA00023163"/>
    </source>
</evidence>
<keyword evidence="7" id="KW-1185">Reference proteome</keyword>
<dbReference type="PROSITE" id="PS51063">
    <property type="entry name" value="HTH_CRP_2"/>
    <property type="match status" value="1"/>
</dbReference>
<dbReference type="PANTHER" id="PTHR24567">
    <property type="entry name" value="CRP FAMILY TRANSCRIPTIONAL REGULATORY PROTEIN"/>
    <property type="match status" value="1"/>
</dbReference>
<evidence type="ECO:0000259" key="5">
    <source>
        <dbReference type="PROSITE" id="PS51063"/>
    </source>
</evidence>
<dbReference type="InterPro" id="IPR036390">
    <property type="entry name" value="WH_DNA-bd_sf"/>
</dbReference>
<feature type="domain" description="Cyclic nucleotide-binding" evidence="4">
    <location>
        <begin position="53"/>
        <end position="131"/>
    </location>
</feature>
<dbReference type="GO" id="GO:0003677">
    <property type="term" value="F:DNA binding"/>
    <property type="evidence" value="ECO:0007669"/>
    <property type="project" value="UniProtKB-KW"/>
</dbReference>
<keyword evidence="1" id="KW-0805">Transcription regulation</keyword>
<name>A0A7Z7MVM0_9PROT</name>
<dbReference type="InterPro" id="IPR050397">
    <property type="entry name" value="Env_Response_Regulators"/>
</dbReference>
<dbReference type="PANTHER" id="PTHR24567:SF75">
    <property type="entry name" value="FUMARATE AND NITRATE REDUCTION REGULATORY PROTEIN"/>
    <property type="match status" value="1"/>
</dbReference>
<dbReference type="CDD" id="cd00038">
    <property type="entry name" value="CAP_ED"/>
    <property type="match status" value="1"/>
</dbReference>
<proteinExistence type="predicted"/>
<dbReference type="InterPro" id="IPR036388">
    <property type="entry name" value="WH-like_DNA-bd_sf"/>
</dbReference>
<dbReference type="PRINTS" id="PR00034">
    <property type="entry name" value="HTHCRP"/>
</dbReference>
<dbReference type="Pfam" id="PF13545">
    <property type="entry name" value="HTH_Crp_2"/>
    <property type="match status" value="1"/>
</dbReference>
<dbReference type="SMART" id="SM00100">
    <property type="entry name" value="cNMP"/>
    <property type="match status" value="1"/>
</dbReference>
<evidence type="ECO:0000259" key="4">
    <source>
        <dbReference type="PROSITE" id="PS50042"/>
    </source>
</evidence>
<protein>
    <submittedName>
        <fullName evidence="6">Transcriptional activator protein anr</fullName>
    </submittedName>
</protein>
<feature type="domain" description="HTH crp-type" evidence="5">
    <location>
        <begin position="165"/>
        <end position="238"/>
    </location>
</feature>
<dbReference type="FunFam" id="1.10.10.10:FF:000028">
    <property type="entry name" value="Fumarate/nitrate reduction transcriptional regulator Fnr"/>
    <property type="match status" value="1"/>
</dbReference>
<dbReference type="SMART" id="SM00419">
    <property type="entry name" value="HTH_CRP"/>
    <property type="match status" value="1"/>
</dbReference>
<accession>A0A7Z7MVM0</accession>
<dbReference type="EMBL" id="LT837803">
    <property type="protein sequence ID" value="SMB27626.1"/>
    <property type="molecule type" value="Genomic_DNA"/>
</dbReference>
<dbReference type="InterPro" id="IPR000595">
    <property type="entry name" value="cNMP-bd_dom"/>
</dbReference>
<keyword evidence="2" id="KW-0238">DNA-binding</keyword>
<dbReference type="GO" id="GO:0005829">
    <property type="term" value="C:cytosol"/>
    <property type="evidence" value="ECO:0007669"/>
    <property type="project" value="TreeGrafter"/>
</dbReference>
<dbReference type="RefSeq" id="WP_154716935.1">
    <property type="nucleotide sequence ID" value="NZ_LT837803.1"/>
</dbReference>
<evidence type="ECO:0000256" key="1">
    <source>
        <dbReference type="ARBA" id="ARBA00023015"/>
    </source>
</evidence>
<organism evidence="6 7">
    <name type="scientific">Sterolibacterium denitrificans</name>
    <dbReference type="NCBI Taxonomy" id="157592"/>
    <lineage>
        <taxon>Bacteria</taxon>
        <taxon>Pseudomonadati</taxon>
        <taxon>Pseudomonadota</taxon>
        <taxon>Betaproteobacteria</taxon>
        <taxon>Nitrosomonadales</taxon>
        <taxon>Sterolibacteriaceae</taxon>
        <taxon>Sterolibacterium</taxon>
    </lineage>
</organism>
<dbReference type="Gene3D" id="2.60.120.10">
    <property type="entry name" value="Jelly Rolls"/>
    <property type="match status" value="1"/>
</dbReference>
<dbReference type="Gene3D" id="1.10.10.10">
    <property type="entry name" value="Winged helix-like DNA-binding domain superfamily/Winged helix DNA-binding domain"/>
    <property type="match status" value="1"/>
</dbReference>